<evidence type="ECO:0000313" key="5">
    <source>
        <dbReference type="Proteomes" id="UP001164746"/>
    </source>
</evidence>
<keyword evidence="3" id="KW-0732">Signal</keyword>
<accession>A0ABY7DSA0</accession>
<evidence type="ECO:0000256" key="2">
    <source>
        <dbReference type="SAM" id="Phobius"/>
    </source>
</evidence>
<keyword evidence="2" id="KW-0812">Transmembrane</keyword>
<keyword evidence="5" id="KW-1185">Reference proteome</keyword>
<organism evidence="4 5">
    <name type="scientific">Mya arenaria</name>
    <name type="common">Soft-shell clam</name>
    <dbReference type="NCBI Taxonomy" id="6604"/>
    <lineage>
        <taxon>Eukaryota</taxon>
        <taxon>Metazoa</taxon>
        <taxon>Spiralia</taxon>
        <taxon>Lophotrochozoa</taxon>
        <taxon>Mollusca</taxon>
        <taxon>Bivalvia</taxon>
        <taxon>Autobranchia</taxon>
        <taxon>Heteroconchia</taxon>
        <taxon>Euheterodonta</taxon>
        <taxon>Imparidentia</taxon>
        <taxon>Neoheterodontei</taxon>
        <taxon>Myida</taxon>
        <taxon>Myoidea</taxon>
        <taxon>Myidae</taxon>
        <taxon>Mya</taxon>
    </lineage>
</organism>
<dbReference type="EMBL" id="CP111014">
    <property type="protein sequence ID" value="WAQ99978.1"/>
    <property type="molecule type" value="Genomic_DNA"/>
</dbReference>
<protein>
    <submittedName>
        <fullName evidence="4">Uncharacterized protein</fullName>
    </submittedName>
</protein>
<feature type="transmembrane region" description="Helical" evidence="2">
    <location>
        <begin position="237"/>
        <end position="260"/>
    </location>
</feature>
<evidence type="ECO:0000256" key="1">
    <source>
        <dbReference type="SAM" id="MobiDB-lite"/>
    </source>
</evidence>
<evidence type="ECO:0000313" key="4">
    <source>
        <dbReference type="EMBL" id="WAQ99978.1"/>
    </source>
</evidence>
<feature type="compositionally biased region" description="Acidic residues" evidence="1">
    <location>
        <begin position="401"/>
        <end position="416"/>
    </location>
</feature>
<keyword evidence="2" id="KW-0472">Membrane</keyword>
<gene>
    <name evidence="4" type="ORF">MAR_024351</name>
</gene>
<reference evidence="4" key="1">
    <citation type="submission" date="2022-11" db="EMBL/GenBank/DDBJ databases">
        <title>Centuries of genome instability and evolution in soft-shell clam transmissible cancer (bioRxiv).</title>
        <authorList>
            <person name="Hart S.F.M."/>
            <person name="Yonemitsu M.A."/>
            <person name="Giersch R.M."/>
            <person name="Beal B.F."/>
            <person name="Arriagada G."/>
            <person name="Davis B.W."/>
            <person name="Ostrander E.A."/>
            <person name="Goff S.P."/>
            <person name="Metzger M.J."/>
        </authorList>
    </citation>
    <scope>NUCLEOTIDE SEQUENCE</scope>
    <source>
        <strain evidence="4">MELC-2E11</strain>
        <tissue evidence="4">Siphon/mantle</tissue>
    </source>
</reference>
<dbReference type="Proteomes" id="UP001164746">
    <property type="component" value="Chromosome 3"/>
</dbReference>
<feature type="region of interest" description="Disordered" evidence="1">
    <location>
        <begin position="395"/>
        <end position="444"/>
    </location>
</feature>
<evidence type="ECO:0000256" key="3">
    <source>
        <dbReference type="SAM" id="SignalP"/>
    </source>
</evidence>
<sequence>MPSVLMDSSRTLVLFLMVSLCRGDLCTDSKTKFQSTFPAMKEFSEDGIGVECFSDLKQCTEKSLEARYGTTMKVNDLDAPKPHNFAITPFCNGDKPGINVTWRLPNNGLSDGTDRWCPPLESFHTEYDYANRTLFLSFQQAEFGNLDFEIFETKVTDYAVFKTLVNTITGRDPLEHDSSRCLCKNKYGGCSACQMCKDYIAIAAANSRGNDTASASAETSLTAASSGVGNKKDNMSAVLAVVCTCTVVALVAIVAVTWLCHRRHRYIIMIIEKTKSPLTEEVKEHILKHCNPDMKVIHTIGVNELKITIRNLSCNVDRTVYTARVKDTVNLGVKDVEVFGLVFAKEDLSIFYADVLRHFQDATFKNNWLKYKTAAVFRDSCDGLPKDACYRLDKDNKPDEDGLSDSETDDDPDGWSETDNLIAREDTTETGNSTSNGDWKHFNG</sequence>
<feature type="chain" id="PRO_5047469978" evidence="3">
    <location>
        <begin position="24"/>
        <end position="444"/>
    </location>
</feature>
<keyword evidence="2" id="KW-1133">Transmembrane helix</keyword>
<name>A0ABY7DSA0_MYAAR</name>
<feature type="signal peptide" evidence="3">
    <location>
        <begin position="1"/>
        <end position="23"/>
    </location>
</feature>
<proteinExistence type="predicted"/>